<keyword evidence="3" id="KW-1185">Reference proteome</keyword>
<dbReference type="Proteomes" id="UP001447188">
    <property type="component" value="Unassembled WGS sequence"/>
</dbReference>
<dbReference type="EMBL" id="JBBBZM010000395">
    <property type="protein sequence ID" value="KAL0630744.1"/>
    <property type="molecule type" value="Genomic_DNA"/>
</dbReference>
<keyword evidence="1" id="KW-0812">Transmembrane</keyword>
<proteinExistence type="predicted"/>
<accession>A0ABR3G482</accession>
<sequence length="291" mass="32792">MTWRRTMRAADAALLIKIPRNKTVLMQLLQLLVFRRHYWWCGGVMAPEKLGAFVSKMAVRYPIARIARGRAYDRTRGLAAMHFIAYPLPNGLVAWWLLSDDGKGGLNDPATPDAHVAKHAMAADGHITFTDYVLHYGHKKSPRHLPDKKTGRDKIVLKDVSTWTWKLSDMAFNETKASIEQAAVNFEYGAEGAHGGRPWGVLGILVCQRSRPLFSGVRNQVIDLHRHADSHWGRVKKKWQGQHSAECSRHVSNAGELRTLKEIMSHHLPKMVRIAVYGDTPQTVGDLVRNA</sequence>
<feature type="transmembrane region" description="Helical" evidence="1">
    <location>
        <begin position="78"/>
        <end position="98"/>
    </location>
</feature>
<organism evidence="2 3">
    <name type="scientific">Discina gigas</name>
    <dbReference type="NCBI Taxonomy" id="1032678"/>
    <lineage>
        <taxon>Eukaryota</taxon>
        <taxon>Fungi</taxon>
        <taxon>Dikarya</taxon>
        <taxon>Ascomycota</taxon>
        <taxon>Pezizomycotina</taxon>
        <taxon>Pezizomycetes</taxon>
        <taxon>Pezizales</taxon>
        <taxon>Discinaceae</taxon>
        <taxon>Discina</taxon>
    </lineage>
</organism>
<keyword evidence="1" id="KW-1133">Transmembrane helix</keyword>
<gene>
    <name evidence="2" type="ORF">Q9L58_010407</name>
</gene>
<protein>
    <submittedName>
        <fullName evidence="2">Uncharacterized protein</fullName>
    </submittedName>
</protein>
<evidence type="ECO:0000313" key="2">
    <source>
        <dbReference type="EMBL" id="KAL0630744.1"/>
    </source>
</evidence>
<reference evidence="2 3" key="1">
    <citation type="submission" date="2024-02" db="EMBL/GenBank/DDBJ databases">
        <title>Discinaceae phylogenomics.</title>
        <authorList>
            <person name="Dirks A.C."/>
            <person name="James T.Y."/>
        </authorList>
    </citation>
    <scope>NUCLEOTIDE SEQUENCE [LARGE SCALE GENOMIC DNA]</scope>
    <source>
        <strain evidence="2 3">ACD0624</strain>
    </source>
</reference>
<comment type="caution">
    <text evidence="2">The sequence shown here is derived from an EMBL/GenBank/DDBJ whole genome shotgun (WGS) entry which is preliminary data.</text>
</comment>
<keyword evidence="1" id="KW-0472">Membrane</keyword>
<name>A0ABR3G482_9PEZI</name>
<evidence type="ECO:0000256" key="1">
    <source>
        <dbReference type="SAM" id="Phobius"/>
    </source>
</evidence>
<evidence type="ECO:0000313" key="3">
    <source>
        <dbReference type="Proteomes" id="UP001447188"/>
    </source>
</evidence>